<gene>
    <name evidence="2" type="ORF">PLEPLA_LOCUS11361</name>
</gene>
<feature type="compositionally biased region" description="Basic and acidic residues" evidence="1">
    <location>
        <begin position="50"/>
        <end position="60"/>
    </location>
</feature>
<keyword evidence="3" id="KW-1185">Reference proteome</keyword>
<proteinExistence type="predicted"/>
<dbReference type="AlphaFoldDB" id="A0A9N7U2G1"/>
<evidence type="ECO:0000256" key="1">
    <source>
        <dbReference type="SAM" id="MobiDB-lite"/>
    </source>
</evidence>
<dbReference type="Proteomes" id="UP001153269">
    <property type="component" value="Unassembled WGS sequence"/>
</dbReference>
<evidence type="ECO:0000313" key="3">
    <source>
        <dbReference type="Proteomes" id="UP001153269"/>
    </source>
</evidence>
<feature type="region of interest" description="Disordered" evidence="1">
    <location>
        <begin position="44"/>
        <end position="94"/>
    </location>
</feature>
<evidence type="ECO:0000313" key="2">
    <source>
        <dbReference type="EMBL" id="CAB1423441.1"/>
    </source>
</evidence>
<comment type="caution">
    <text evidence="2">The sequence shown here is derived from an EMBL/GenBank/DDBJ whole genome shotgun (WGS) entry which is preliminary data.</text>
</comment>
<accession>A0A9N7U2G1</accession>
<name>A0A9N7U2G1_PLEPL</name>
<reference evidence="2" key="1">
    <citation type="submission" date="2020-03" db="EMBL/GenBank/DDBJ databases">
        <authorList>
            <person name="Weist P."/>
        </authorList>
    </citation>
    <scope>NUCLEOTIDE SEQUENCE</scope>
</reference>
<organism evidence="2 3">
    <name type="scientific">Pleuronectes platessa</name>
    <name type="common">European plaice</name>
    <dbReference type="NCBI Taxonomy" id="8262"/>
    <lineage>
        <taxon>Eukaryota</taxon>
        <taxon>Metazoa</taxon>
        <taxon>Chordata</taxon>
        <taxon>Craniata</taxon>
        <taxon>Vertebrata</taxon>
        <taxon>Euteleostomi</taxon>
        <taxon>Actinopterygii</taxon>
        <taxon>Neopterygii</taxon>
        <taxon>Teleostei</taxon>
        <taxon>Neoteleostei</taxon>
        <taxon>Acanthomorphata</taxon>
        <taxon>Carangaria</taxon>
        <taxon>Pleuronectiformes</taxon>
        <taxon>Pleuronectoidei</taxon>
        <taxon>Pleuronectidae</taxon>
        <taxon>Pleuronectes</taxon>
    </lineage>
</organism>
<protein>
    <submittedName>
        <fullName evidence="2">Uncharacterized protein</fullName>
    </submittedName>
</protein>
<dbReference type="EMBL" id="CADEAL010000657">
    <property type="protein sequence ID" value="CAB1423441.1"/>
    <property type="molecule type" value="Genomic_DNA"/>
</dbReference>
<sequence length="188" mass="20429">MAQRSNTGGNKNSKAYSLFTSPHWEAPSEACSALSMLRTLSPERCASQSAERERTTRSEAGHGVGTGTETTEKTRESVGVTADRGSTDRRTSCPATHAVDKTGWVMTLRFVAALFSLSTPPPPESQQQQFLSIWPPVQKPHPPLPLSALEGQHIQEPAIIVCPLNLLADIPLLVSYLIFHLPDDPDCL</sequence>